<evidence type="ECO:0000256" key="2">
    <source>
        <dbReference type="ARBA" id="ARBA00023015"/>
    </source>
</evidence>
<keyword evidence="3" id="KW-0238">DNA-binding</keyword>
<evidence type="ECO:0000256" key="1">
    <source>
        <dbReference type="ARBA" id="ARBA00004123"/>
    </source>
</evidence>
<feature type="compositionally biased region" description="Low complexity" evidence="6">
    <location>
        <begin position="301"/>
        <end position="313"/>
    </location>
</feature>
<feature type="compositionally biased region" description="Polar residues" evidence="6">
    <location>
        <begin position="245"/>
        <end position="259"/>
    </location>
</feature>
<dbReference type="Proteomes" id="UP000294003">
    <property type="component" value="Unassembled WGS sequence"/>
</dbReference>
<evidence type="ECO:0000256" key="6">
    <source>
        <dbReference type="SAM" id="MobiDB-lite"/>
    </source>
</evidence>
<name>A0ABY0H8U5_9PEZI</name>
<reference evidence="8 9" key="1">
    <citation type="submission" date="2018-06" db="EMBL/GenBank/DDBJ databases">
        <title>Complete Genomes of Monosporascus.</title>
        <authorList>
            <person name="Robinson A.J."/>
            <person name="Natvig D.O."/>
        </authorList>
    </citation>
    <scope>NUCLEOTIDE SEQUENCE [LARGE SCALE GENOMIC DNA]</scope>
    <source>
        <strain evidence="8 9">CBS 609.92</strain>
    </source>
</reference>
<comment type="caution">
    <text evidence="8">The sequence shown here is derived from an EMBL/GenBank/DDBJ whole genome shotgun (WGS) entry which is preliminary data.</text>
</comment>
<feature type="region of interest" description="Disordered" evidence="6">
    <location>
        <begin position="218"/>
        <end position="321"/>
    </location>
</feature>
<dbReference type="InterPro" id="IPR036864">
    <property type="entry name" value="Zn2-C6_fun-type_DNA-bd_sf"/>
</dbReference>
<sequence>MMDDSSLDPRLRDTGDDNSIVVNGSAPNSHSQPPQQLQQQQQQQQLQQQQQQQQQQQYPSHPQPHSQISPSSSTPAVPNTIHAASSETIDSPYHASTSSNGPLTGGGEGGRAPPAPSVFTPQTPTAPSVAIHDGDTPAFSASGATPQDPNDPKRPRACEACRGLKVKCEPDPANPDGPCKRCAKAGRNCIVTQPTRKRQKKTDSRVAELEKKIDALTASLQATRGGGAPHLGNGQRIPSPDDQDNFTGLSYGNVPSSSWGPPPSREPHSHYVPPVEGQSLASPLGVGAGQKRKSYDTQTTSEPQEPAASQQAQPPRPNADLIDRGILTMDQAEALFLRYTKEMAVHLPAVVFPASITAAQLRRTMPYLFLGIMMAASSEMPQVQRQLANELVHLIADRVVIRGEKSLELVQLLQISVIWYYPPEHFEELKFYQFVHMAAVMAIDIGLGRKRGMSKSRLMPSTWRNYPFKKTPYPDPTSIEARRAWLSSYFLAANVSMALHRTNLVRWTSFMTESSLVLSFHVLNLYMHEVALHVDKSDDMRVPTLNAEALRDPIPGLGDSLTAAHIAALSTCLTAIDGIFETFLALDVRSIRCLPVFNFVRVAYATVVLMKMYFSASSPDSELGKVINKDNMKVEEYLDKLLDKFRAIAEGDKSRPAAKFQVVLAMLRGWFQKQGKQLPQPKLQGGDPMGQKPEGATTPGAQQQQQQQQPQQQAEYNPANTPLQLLSEIATGNDLSRTKQNNTGVPSTGISAYQSFATSAQHPEYNPNPSTEATVMPGLGQAVLPWVSQGWTDLDYNSLGEGFEQAMGMTLQGLGGELNFADWDNNLRLVAGDGALNGMIEGGISGYNMFQF</sequence>
<comment type="subcellular location">
    <subcellularLocation>
        <location evidence="1">Nucleus</location>
    </subcellularLocation>
</comment>
<dbReference type="PROSITE" id="PS50048">
    <property type="entry name" value="ZN2_CY6_FUNGAL_2"/>
    <property type="match status" value="1"/>
</dbReference>
<dbReference type="InterPro" id="IPR001138">
    <property type="entry name" value="Zn2Cys6_DnaBD"/>
</dbReference>
<evidence type="ECO:0000256" key="3">
    <source>
        <dbReference type="ARBA" id="ARBA00023125"/>
    </source>
</evidence>
<protein>
    <recommendedName>
        <fullName evidence="7">Zn(2)-C6 fungal-type domain-containing protein</fullName>
    </recommendedName>
</protein>
<dbReference type="SUPFAM" id="SSF57701">
    <property type="entry name" value="Zn2/Cys6 DNA-binding domain"/>
    <property type="match status" value="1"/>
</dbReference>
<gene>
    <name evidence="8" type="ORF">DL762_004464</name>
</gene>
<accession>A0ABY0H8U5</accession>
<organism evidence="8 9">
    <name type="scientific">Monosporascus cannonballus</name>
    <dbReference type="NCBI Taxonomy" id="155416"/>
    <lineage>
        <taxon>Eukaryota</taxon>
        <taxon>Fungi</taxon>
        <taxon>Dikarya</taxon>
        <taxon>Ascomycota</taxon>
        <taxon>Pezizomycotina</taxon>
        <taxon>Sordariomycetes</taxon>
        <taxon>Xylariomycetidae</taxon>
        <taxon>Xylariales</taxon>
        <taxon>Xylariales incertae sedis</taxon>
        <taxon>Monosporascus</taxon>
    </lineage>
</organism>
<feature type="compositionally biased region" description="Low complexity" evidence="6">
    <location>
        <begin position="702"/>
        <end position="713"/>
    </location>
</feature>
<evidence type="ECO:0000259" key="7">
    <source>
        <dbReference type="PROSITE" id="PS50048"/>
    </source>
</evidence>
<evidence type="ECO:0000313" key="8">
    <source>
        <dbReference type="EMBL" id="RYO87039.1"/>
    </source>
</evidence>
<evidence type="ECO:0000256" key="4">
    <source>
        <dbReference type="ARBA" id="ARBA00023163"/>
    </source>
</evidence>
<dbReference type="PANTHER" id="PTHR31845:SF39">
    <property type="entry name" value="TRANSCRIPTION FACTOR PBCR-RELATED"/>
    <property type="match status" value="1"/>
</dbReference>
<feature type="compositionally biased region" description="Polar residues" evidence="6">
    <location>
        <begin position="74"/>
        <end position="100"/>
    </location>
</feature>
<feature type="region of interest" description="Disordered" evidence="6">
    <location>
        <begin position="676"/>
        <end position="716"/>
    </location>
</feature>
<dbReference type="InterPro" id="IPR051089">
    <property type="entry name" value="prtT"/>
</dbReference>
<dbReference type="PROSITE" id="PS00463">
    <property type="entry name" value="ZN2_CY6_FUNGAL_1"/>
    <property type="match status" value="1"/>
</dbReference>
<feature type="compositionally biased region" description="Low complexity" evidence="6">
    <location>
        <begin position="29"/>
        <end position="73"/>
    </location>
</feature>
<keyword evidence="2" id="KW-0805">Transcription regulation</keyword>
<keyword evidence="4" id="KW-0804">Transcription</keyword>
<evidence type="ECO:0000256" key="5">
    <source>
        <dbReference type="ARBA" id="ARBA00023242"/>
    </source>
</evidence>
<proteinExistence type="predicted"/>
<keyword evidence="9" id="KW-1185">Reference proteome</keyword>
<dbReference type="Gene3D" id="4.10.240.10">
    <property type="entry name" value="Zn(2)-C6 fungal-type DNA-binding domain"/>
    <property type="match status" value="1"/>
</dbReference>
<dbReference type="Pfam" id="PF00172">
    <property type="entry name" value="Zn_clus"/>
    <property type="match status" value="1"/>
</dbReference>
<feature type="compositionally biased region" description="Low complexity" evidence="6">
    <location>
        <begin position="676"/>
        <end position="686"/>
    </location>
</feature>
<evidence type="ECO:0000313" key="9">
    <source>
        <dbReference type="Proteomes" id="UP000294003"/>
    </source>
</evidence>
<dbReference type="PANTHER" id="PTHR31845">
    <property type="entry name" value="FINGER DOMAIN PROTEIN, PUTATIVE-RELATED"/>
    <property type="match status" value="1"/>
</dbReference>
<keyword evidence="5" id="KW-0539">Nucleus</keyword>
<dbReference type="EMBL" id="QJNS01000106">
    <property type="protein sequence ID" value="RYO87039.1"/>
    <property type="molecule type" value="Genomic_DNA"/>
</dbReference>
<feature type="region of interest" description="Disordered" evidence="6">
    <location>
        <begin position="1"/>
        <end position="157"/>
    </location>
</feature>
<dbReference type="SMART" id="SM00066">
    <property type="entry name" value="GAL4"/>
    <property type="match status" value="1"/>
</dbReference>
<dbReference type="CDD" id="cd00067">
    <property type="entry name" value="GAL4"/>
    <property type="match status" value="1"/>
</dbReference>
<feature type="domain" description="Zn(2)-C6 fungal-type" evidence="7">
    <location>
        <begin position="157"/>
        <end position="191"/>
    </location>
</feature>